<keyword evidence="5 10" id="KW-0812">Transmembrane</keyword>
<evidence type="ECO:0000256" key="7">
    <source>
        <dbReference type="ARBA" id="ARBA00023133"/>
    </source>
</evidence>
<evidence type="ECO:0000256" key="9">
    <source>
        <dbReference type="ARBA" id="ARBA00030253"/>
    </source>
</evidence>
<organism evidence="11 12">
    <name type="scientific">Cyanidiococcus yangmingshanensis</name>
    <dbReference type="NCBI Taxonomy" id="2690220"/>
    <lineage>
        <taxon>Eukaryota</taxon>
        <taxon>Rhodophyta</taxon>
        <taxon>Bangiophyceae</taxon>
        <taxon>Cyanidiales</taxon>
        <taxon>Cyanidiaceae</taxon>
        <taxon>Cyanidiococcus</taxon>
    </lineage>
</organism>
<accession>A0A7J7IR68</accession>
<dbReference type="Pfam" id="PF01040">
    <property type="entry name" value="UbiA"/>
    <property type="match status" value="1"/>
</dbReference>
<dbReference type="PROSITE" id="PS00943">
    <property type="entry name" value="UBIA"/>
    <property type="match status" value="1"/>
</dbReference>
<evidence type="ECO:0000256" key="6">
    <source>
        <dbReference type="ARBA" id="ARBA00022989"/>
    </source>
</evidence>
<evidence type="ECO:0000256" key="8">
    <source>
        <dbReference type="ARBA" id="ARBA00023136"/>
    </source>
</evidence>
<evidence type="ECO:0000256" key="10">
    <source>
        <dbReference type="SAM" id="Phobius"/>
    </source>
</evidence>
<dbReference type="InterPro" id="IPR044878">
    <property type="entry name" value="UbiA_sf"/>
</dbReference>
<feature type="transmembrane region" description="Helical" evidence="10">
    <location>
        <begin position="215"/>
        <end position="236"/>
    </location>
</feature>
<protein>
    <recommendedName>
        <fullName evidence="3">Protoheme IX farnesyltransferase, mitochondrial</fullName>
    </recommendedName>
    <alternativeName>
        <fullName evidence="9">Heme O synthase</fullName>
    </alternativeName>
</protein>
<dbReference type="GO" id="GO:0016020">
    <property type="term" value="C:membrane"/>
    <property type="evidence" value="ECO:0007669"/>
    <property type="project" value="UniProtKB-SubCell"/>
</dbReference>
<feature type="transmembrane region" description="Helical" evidence="10">
    <location>
        <begin position="349"/>
        <end position="374"/>
    </location>
</feature>
<dbReference type="CDD" id="cd13957">
    <property type="entry name" value="PT_UbiA_Cox10"/>
    <property type="match status" value="1"/>
</dbReference>
<keyword evidence="4 11" id="KW-0808">Transferase</keyword>
<feature type="transmembrane region" description="Helical" evidence="10">
    <location>
        <begin position="284"/>
        <end position="303"/>
    </location>
</feature>
<dbReference type="EMBL" id="VWRR01000001">
    <property type="protein sequence ID" value="KAF6005209.1"/>
    <property type="molecule type" value="Genomic_DNA"/>
</dbReference>
<dbReference type="InterPro" id="IPR000537">
    <property type="entry name" value="UbiA_prenyltransferase"/>
</dbReference>
<dbReference type="HAMAP" id="MF_00154">
    <property type="entry name" value="CyoE_CtaB"/>
    <property type="match status" value="1"/>
</dbReference>
<dbReference type="Gene3D" id="1.10.357.140">
    <property type="entry name" value="UbiA prenyltransferase"/>
    <property type="match status" value="1"/>
</dbReference>
<evidence type="ECO:0000313" key="11">
    <source>
        <dbReference type="EMBL" id="KAF6005209.1"/>
    </source>
</evidence>
<dbReference type="AlphaFoldDB" id="A0A7J7IR68"/>
<reference evidence="11 12" key="1">
    <citation type="journal article" date="2020" name="J. Phycol.">
        <title>Comparative genome analysis reveals Cyanidiococcus gen. nov., a new extremophilic red algal genus sister to Cyanidioschyzon (Cyanidioschyzonaceae, Rhodophyta).</title>
        <authorList>
            <person name="Liu S.-L."/>
            <person name="Chiang Y.-R."/>
            <person name="Yoon H.S."/>
            <person name="Fu H.-Y."/>
        </authorList>
    </citation>
    <scope>NUCLEOTIDE SEQUENCE [LARGE SCALE GENOMIC DNA]</scope>
    <source>
        <strain evidence="11 12">THAL066</strain>
    </source>
</reference>
<gene>
    <name evidence="11" type="primary">COX10</name>
    <name evidence="11" type="ORF">F1559_002533</name>
</gene>
<name>A0A7J7IR68_9RHOD</name>
<feature type="transmembrane region" description="Helical" evidence="10">
    <location>
        <begin position="394"/>
        <end position="414"/>
    </location>
</feature>
<comment type="subcellular location">
    <subcellularLocation>
        <location evidence="1">Membrane</location>
        <topology evidence="1">Multi-pass membrane protein</topology>
    </subcellularLocation>
</comment>
<dbReference type="PANTHER" id="PTHR43448:SF2">
    <property type="entry name" value="PROTOHEME IX FARNESYLTRANSFERASE, MITOCHONDRIAL"/>
    <property type="match status" value="1"/>
</dbReference>
<evidence type="ECO:0000313" key="12">
    <source>
        <dbReference type="Proteomes" id="UP000530660"/>
    </source>
</evidence>
<dbReference type="Proteomes" id="UP000530660">
    <property type="component" value="Unassembled WGS sequence"/>
</dbReference>
<sequence>MLRRWPGDRLCANLSAVHEWFSRRAIIDELKSAGGGLARACSARDGSVWRRLEAFNPQPGRSSFPRRQLFSGVKPSPIHRISTRGGECLRFRAKDIGGRSLERCCGASGRSQLRYATSIPHGVSVSTELVAERTLRSPLLSSFRSVLWDYLRLSKYRLTGMVVLSAQAGYLLHPNEQETEDQRPTRSRSIEGLLSFGLNPWLAAIREQWNRVESFVWLSCGTFLCAASANAMNQIIESRLDARMRRTCIRPLPAGRLSVGHALAFACLCGITGVVFLYSGTTPTTALLGLGNTLLYVSVYTPLKVLTPVNTWVGALVGAVPPLMGWYAASPFRGPVRDAHLDGANTSGLPLTGLPLAALLFFWQIPHFHALALLCRTDYAVAGYRMLAQTNPLWNARLAWLSSIALIPTGMWFVSEGICASWFGFENALLALWMALKAGQLVRRPLDTAVARQLFRQSIFYLPLTLALMLLHRLPAEHAPAPVPGQQTAEASYSASAGPMRAETATALPMFELGFAPGSVSSESKKESHRLSWWHEHHHGWRNHPHPEVFYEFIPPLPYLPPPRP</sequence>
<dbReference type="GO" id="GO:0006784">
    <property type="term" value="P:heme A biosynthetic process"/>
    <property type="evidence" value="ECO:0007669"/>
    <property type="project" value="TreeGrafter"/>
</dbReference>
<keyword evidence="7" id="KW-0350">Heme biosynthesis</keyword>
<dbReference type="GO" id="GO:0008495">
    <property type="term" value="F:protoheme IX farnesyltransferase activity"/>
    <property type="evidence" value="ECO:0007669"/>
    <property type="project" value="InterPro"/>
</dbReference>
<feature type="transmembrane region" description="Helical" evidence="10">
    <location>
        <begin position="310"/>
        <end position="329"/>
    </location>
</feature>
<keyword evidence="6 10" id="KW-1133">Transmembrane helix</keyword>
<comment type="similarity">
    <text evidence="2">Belongs to the UbiA prenyltransferase family.</text>
</comment>
<keyword evidence="12" id="KW-1185">Reference proteome</keyword>
<keyword evidence="8 10" id="KW-0472">Membrane</keyword>
<evidence type="ECO:0000256" key="1">
    <source>
        <dbReference type="ARBA" id="ARBA00004141"/>
    </source>
</evidence>
<dbReference type="OrthoDB" id="5211at2759"/>
<comment type="caution">
    <text evidence="11">The sequence shown here is derived from an EMBL/GenBank/DDBJ whole genome shotgun (WGS) entry which is preliminary data.</text>
</comment>
<evidence type="ECO:0000256" key="2">
    <source>
        <dbReference type="ARBA" id="ARBA00005985"/>
    </source>
</evidence>
<dbReference type="GO" id="GO:0005739">
    <property type="term" value="C:mitochondrion"/>
    <property type="evidence" value="ECO:0007669"/>
    <property type="project" value="TreeGrafter"/>
</dbReference>
<dbReference type="PANTHER" id="PTHR43448">
    <property type="entry name" value="PROTOHEME IX FARNESYLTRANSFERASE, MITOCHONDRIAL"/>
    <property type="match status" value="1"/>
</dbReference>
<evidence type="ECO:0000256" key="5">
    <source>
        <dbReference type="ARBA" id="ARBA00022692"/>
    </source>
</evidence>
<dbReference type="InterPro" id="IPR030470">
    <property type="entry name" value="UbiA_prenylTrfase_CS"/>
</dbReference>
<proteinExistence type="inferred from homology"/>
<evidence type="ECO:0000256" key="3">
    <source>
        <dbReference type="ARBA" id="ARBA00016335"/>
    </source>
</evidence>
<feature type="transmembrane region" description="Helical" evidence="10">
    <location>
        <begin position="257"/>
        <end position="278"/>
    </location>
</feature>
<evidence type="ECO:0000256" key="4">
    <source>
        <dbReference type="ARBA" id="ARBA00022679"/>
    </source>
</evidence>
<dbReference type="InterPro" id="IPR006369">
    <property type="entry name" value="Protohaem_IX_farnesylTrfase"/>
</dbReference>